<evidence type="ECO:0000313" key="2">
    <source>
        <dbReference type="EMBL" id="KAK1787143.1"/>
    </source>
</evidence>
<dbReference type="InterPro" id="IPR003597">
    <property type="entry name" value="Ig_C1-set"/>
</dbReference>
<evidence type="ECO:0000313" key="3">
    <source>
        <dbReference type="Proteomes" id="UP001239994"/>
    </source>
</evidence>
<sequence length="316" mass="34848">RPVVVVRSLGSAMLICSAYDFYPKGIKVSWLRDGEPLTSEVTSTEELADGDWYYQIHSHLEHTPKSGEKISCVVEHASFQKPIVCDWEPSLPETERSKLALGAVGLMLGVITAAAGLTYYRCKQSAHSFVQQGGHMTSPMLIHHRYRLSLGLAGRRGHVGISSLLEDELVLKKKQSTCTGNQGRYVQAFVCMCWFQRAVLTAQGTRMLFSLHVDCLSLTTTAAVLALQRRWPFSQGGGRTRQALCASEAVWTTARHCSQLSWLSERPPVPHSVPGPCAPPSTMAVAGCILGQWSDWFSDMDHTFPALYGCMNAMML</sequence>
<dbReference type="SUPFAM" id="SSF48726">
    <property type="entry name" value="Immunoglobulin"/>
    <property type="match status" value="1"/>
</dbReference>
<dbReference type="InterPro" id="IPR013783">
    <property type="entry name" value="Ig-like_fold"/>
</dbReference>
<dbReference type="Pfam" id="PF07654">
    <property type="entry name" value="C1-set"/>
    <property type="match status" value="1"/>
</dbReference>
<dbReference type="Gene3D" id="2.60.40.10">
    <property type="entry name" value="Immunoglobulins"/>
    <property type="match status" value="1"/>
</dbReference>
<dbReference type="PANTHER" id="PTHR19944">
    <property type="entry name" value="MHC CLASS II-RELATED"/>
    <property type="match status" value="1"/>
</dbReference>
<dbReference type="SMART" id="SM00407">
    <property type="entry name" value="IGc1"/>
    <property type="match status" value="1"/>
</dbReference>
<gene>
    <name evidence="2" type="ORF">P4O66_017517</name>
</gene>
<dbReference type="AlphaFoldDB" id="A0AAD9DNA4"/>
<organism evidence="2 3">
    <name type="scientific">Electrophorus voltai</name>
    <dbReference type="NCBI Taxonomy" id="2609070"/>
    <lineage>
        <taxon>Eukaryota</taxon>
        <taxon>Metazoa</taxon>
        <taxon>Chordata</taxon>
        <taxon>Craniata</taxon>
        <taxon>Vertebrata</taxon>
        <taxon>Euteleostomi</taxon>
        <taxon>Actinopterygii</taxon>
        <taxon>Neopterygii</taxon>
        <taxon>Teleostei</taxon>
        <taxon>Ostariophysi</taxon>
        <taxon>Gymnotiformes</taxon>
        <taxon>Gymnotoidei</taxon>
        <taxon>Gymnotidae</taxon>
        <taxon>Electrophorus</taxon>
    </lineage>
</organism>
<feature type="non-terminal residue" evidence="2">
    <location>
        <position position="316"/>
    </location>
</feature>
<name>A0AAD9DNA4_9TELE</name>
<reference evidence="2" key="1">
    <citation type="submission" date="2023-03" db="EMBL/GenBank/DDBJ databases">
        <title>Electrophorus voltai genome.</title>
        <authorList>
            <person name="Bian C."/>
        </authorList>
    </citation>
    <scope>NUCLEOTIDE SEQUENCE</scope>
    <source>
        <strain evidence="2">CB-2022</strain>
        <tissue evidence="2">Muscle</tissue>
    </source>
</reference>
<dbReference type="InterPro" id="IPR007110">
    <property type="entry name" value="Ig-like_dom"/>
</dbReference>
<comment type="caution">
    <text evidence="2">The sequence shown here is derived from an EMBL/GenBank/DDBJ whole genome shotgun (WGS) entry which is preliminary data.</text>
</comment>
<dbReference type="PANTHER" id="PTHR19944:SF99">
    <property type="entry name" value="HLA CLASS II HISTOCOMPATIBILITY ANTIGEN, DRB1 BETA CHAIN"/>
    <property type="match status" value="1"/>
</dbReference>
<dbReference type="Proteomes" id="UP001239994">
    <property type="component" value="Unassembled WGS sequence"/>
</dbReference>
<evidence type="ECO:0000259" key="1">
    <source>
        <dbReference type="PROSITE" id="PS50835"/>
    </source>
</evidence>
<accession>A0AAD9DNA4</accession>
<dbReference type="PROSITE" id="PS50835">
    <property type="entry name" value="IG_LIKE"/>
    <property type="match status" value="1"/>
</dbReference>
<proteinExistence type="predicted"/>
<dbReference type="EMBL" id="JAROKS010000024">
    <property type="protein sequence ID" value="KAK1787143.1"/>
    <property type="molecule type" value="Genomic_DNA"/>
</dbReference>
<feature type="domain" description="Ig-like" evidence="1">
    <location>
        <begin position="1"/>
        <end position="84"/>
    </location>
</feature>
<dbReference type="InterPro" id="IPR036179">
    <property type="entry name" value="Ig-like_dom_sf"/>
</dbReference>
<dbReference type="InterPro" id="IPR050160">
    <property type="entry name" value="MHC/Immunoglobulin"/>
</dbReference>
<keyword evidence="3" id="KW-1185">Reference proteome</keyword>
<protein>
    <recommendedName>
        <fullName evidence="1">Ig-like domain-containing protein</fullName>
    </recommendedName>
</protein>